<feature type="compositionally biased region" description="Low complexity" evidence="1">
    <location>
        <begin position="343"/>
        <end position="355"/>
    </location>
</feature>
<name>A0A5B8MCX7_9CHLO</name>
<dbReference type="PANTHER" id="PTHR33917:SF3">
    <property type="entry name" value="PROTEIN EXECUTER 1, CHLOROPLASTIC"/>
    <property type="match status" value="1"/>
</dbReference>
<dbReference type="Proteomes" id="UP000316726">
    <property type="component" value="Chromosome 1"/>
</dbReference>
<feature type="compositionally biased region" description="Basic and acidic residues" evidence="1">
    <location>
        <begin position="500"/>
        <end position="512"/>
    </location>
</feature>
<accession>A0A5B8MCX7</accession>
<dbReference type="PANTHER" id="PTHR33917">
    <property type="entry name" value="PROTEIN EXECUTER 1, CHLOROPLASTIC"/>
    <property type="match status" value="1"/>
</dbReference>
<sequence length="744" mass="82193">MAAARAELVARAERVVALPQCGALKPPPPSSRRCRRRRRRSSSSSKRQQALVLLVASATTATAATTATTSSSLYPPDWDEWVEYIAKCRSASSQALHLSQLLRQRVREEEYEEALALKDKLRAVLEETPDAVEQALQELEACLRREDFSRAAGLRDEAGTRFQGWWVGRCEERLGPGKEGEGDLSVHQDVLDPYGHVVLVEPRFSSLSARGYSGSDLAQMYYSTKDEGYSPLSSSSSSSSSSPSSTGGRKRWKRGGTTKTTTTSSSSSSSPPLDGMLGPSSSWAEPGERLWELYLKNVGGEYKQMAVTYSLLAGENQYDLMLGDDGDELGVPDELQELLHKFSSSSPPSSLSSSSSPPPPQPSSSSSDLDFGDFEWQREAFDASTRMDGELADLFSRGDYDPEDFELVDTSSFGLDSMEEEPRPAELVCGDDLNKFEIVWQHPRIEFSEESKDGLRDISVLQQSKSGAYNELLVALKELVRDAKDKAKDGSTPLSAIYPDNEKADDSKKTTEDSVSAVLTLDMLNELDQKRRELSEDSKSGNVGEDQLVVSYDRLNIDGSHWNDPFEGIYFGNYGVHGTELLSLRREMLPADDGTFQEHVVATKITGDSNVPAGKVSFKANISRQNRVSFSTGRSSWQYHNQYRYPEELAVQHLYRGRGQTARDGYADPKWVDGELLVLSPRSIIGGGAPLAFVFCMQEAPLEFLEVEESPDESARARKVVILLHKLDLTKRKAALEEVELTAT</sequence>
<protein>
    <submittedName>
        <fullName evidence="2">Uncharacterized protein</fullName>
    </submittedName>
</protein>
<proteinExistence type="predicted"/>
<dbReference type="EMBL" id="CP031034">
    <property type="protein sequence ID" value="QDZ18233.1"/>
    <property type="molecule type" value="Genomic_DNA"/>
</dbReference>
<feature type="region of interest" description="Disordered" evidence="1">
    <location>
        <begin position="21"/>
        <end position="48"/>
    </location>
</feature>
<dbReference type="GO" id="GO:0042651">
    <property type="term" value="C:thylakoid membrane"/>
    <property type="evidence" value="ECO:0007669"/>
    <property type="project" value="TreeGrafter"/>
</dbReference>
<feature type="compositionally biased region" description="Basic residues" evidence="1">
    <location>
        <begin position="32"/>
        <end position="41"/>
    </location>
</feature>
<feature type="compositionally biased region" description="Low complexity" evidence="1">
    <location>
        <begin position="230"/>
        <end position="247"/>
    </location>
</feature>
<dbReference type="OrthoDB" id="722566at2759"/>
<feature type="compositionally biased region" description="Low complexity" evidence="1">
    <location>
        <begin position="257"/>
        <end position="270"/>
    </location>
</feature>
<reference evidence="2 3" key="1">
    <citation type="submission" date="2018-07" db="EMBL/GenBank/DDBJ databases">
        <title>The complete nuclear genome of the prasinophyte Chloropicon primus (CCMP1205).</title>
        <authorList>
            <person name="Pombert J.-F."/>
            <person name="Otis C."/>
            <person name="Turmel M."/>
            <person name="Lemieux C."/>
        </authorList>
    </citation>
    <scope>NUCLEOTIDE SEQUENCE [LARGE SCALE GENOMIC DNA]</scope>
    <source>
        <strain evidence="2 3">CCMP1205</strain>
    </source>
</reference>
<keyword evidence="3" id="KW-1185">Reference proteome</keyword>
<gene>
    <name evidence="2" type="ORF">A3770_01p07510</name>
</gene>
<dbReference type="AlphaFoldDB" id="A0A5B8MCX7"/>
<evidence type="ECO:0000313" key="2">
    <source>
        <dbReference type="EMBL" id="QDZ18233.1"/>
    </source>
</evidence>
<feature type="region of interest" description="Disordered" evidence="1">
    <location>
        <begin position="487"/>
        <end position="512"/>
    </location>
</feature>
<evidence type="ECO:0000256" key="1">
    <source>
        <dbReference type="SAM" id="MobiDB-lite"/>
    </source>
</evidence>
<dbReference type="InterPro" id="IPR044680">
    <property type="entry name" value="EX1/2"/>
</dbReference>
<dbReference type="GO" id="GO:0010343">
    <property type="term" value="P:singlet oxygen-mediated programmed cell death"/>
    <property type="evidence" value="ECO:0007669"/>
    <property type="project" value="InterPro"/>
</dbReference>
<evidence type="ECO:0000313" key="3">
    <source>
        <dbReference type="Proteomes" id="UP000316726"/>
    </source>
</evidence>
<feature type="region of interest" description="Disordered" evidence="1">
    <location>
        <begin position="341"/>
        <end position="370"/>
    </location>
</feature>
<dbReference type="STRING" id="1764295.A0A5B8MCX7"/>
<organism evidence="2 3">
    <name type="scientific">Chloropicon primus</name>
    <dbReference type="NCBI Taxonomy" id="1764295"/>
    <lineage>
        <taxon>Eukaryota</taxon>
        <taxon>Viridiplantae</taxon>
        <taxon>Chlorophyta</taxon>
        <taxon>Chloropicophyceae</taxon>
        <taxon>Chloropicales</taxon>
        <taxon>Chloropicaceae</taxon>
        <taxon>Chloropicon</taxon>
    </lineage>
</organism>
<feature type="region of interest" description="Disordered" evidence="1">
    <location>
        <begin position="228"/>
        <end position="282"/>
    </location>
</feature>
<dbReference type="Pfam" id="PF12014">
    <property type="entry name" value="Cyclin_D1_bind"/>
    <property type="match status" value="1"/>
</dbReference>